<dbReference type="Proteomes" id="UP000028045">
    <property type="component" value="Unassembled WGS sequence"/>
</dbReference>
<dbReference type="InterPro" id="IPR002403">
    <property type="entry name" value="Cyt_P450_E_grp-IV"/>
</dbReference>
<dbReference type="HOGENOM" id="CLU_018012_4_2_1"/>
<dbReference type="Gene3D" id="1.10.630.10">
    <property type="entry name" value="Cytochrome P450"/>
    <property type="match status" value="1"/>
</dbReference>
<dbReference type="InterPro" id="IPR053007">
    <property type="entry name" value="CYP450_monoxygenase_sec-met"/>
</dbReference>
<dbReference type="GO" id="GO:0016705">
    <property type="term" value="F:oxidoreductase activity, acting on paired donors, with incorporation or reduction of molecular oxygen"/>
    <property type="evidence" value="ECO:0007669"/>
    <property type="project" value="InterPro"/>
</dbReference>
<dbReference type="AlphaFoldDB" id="A0A084B2L3"/>
<dbReference type="GO" id="GO:0020037">
    <property type="term" value="F:heme binding"/>
    <property type="evidence" value="ECO:0007669"/>
    <property type="project" value="InterPro"/>
</dbReference>
<evidence type="ECO:0000256" key="7">
    <source>
        <dbReference type="PIRSR" id="PIRSR602403-1"/>
    </source>
</evidence>
<sequence length="514" mass="56973">MDTPVITVVGCAAVTVYVALRLLLKLTQHATEPPAILTGIPFLGPLPGMLREKSNFYLRLRNQYNLPIYTLRVPFSRIYIVNATELIAPMQKNWRTISFAAIAADAGSVVGMSKQAVEVMHQNLTHEDSFSVSWPRYIIPAMSPGRDLDDINKRSIDIIAAESLRLRAQGKTIVDLFAWSRSIIVKSTTEAIYGPQNPYRDAAITDAWNRDSIFESGFLTFAIFPFTSLFFPKLWRARELAASAMMEYMRKGGHKQASGLVSLRYDHHSRLFGLGLDDIARGELGNTFAVLGNTTPAALWLVYHIFSSPQVLKDIRDELDELVQTEGDAHTIDLGSLHSSCPVLLSTFQETLRFRSITSGPRVLLEDVVIGGYLLKKGSILMAPAQVQHTSTKAWGDDAAEFDHKRFTRKMVTNRTAFRAFGGGHSLCPGRHFASTEILAFAAVMTLLFEITPAGGKWVEPTTFNSPLQAGIPVPDKYPEVDIKPRDPAKEWRLTFTGTQKAAGIVSEDIKTEG</sequence>
<dbReference type="OrthoDB" id="1470350at2759"/>
<keyword evidence="8" id="KW-1133">Transmembrane helix</keyword>
<dbReference type="EMBL" id="KL648196">
    <property type="protein sequence ID" value="KEY71792.1"/>
    <property type="molecule type" value="Genomic_DNA"/>
</dbReference>
<evidence type="ECO:0008006" key="11">
    <source>
        <dbReference type="Google" id="ProtNLM"/>
    </source>
</evidence>
<keyword evidence="7" id="KW-0349">Heme</keyword>
<dbReference type="CDD" id="cd11040">
    <property type="entry name" value="CYP7_CYP8-like"/>
    <property type="match status" value="1"/>
</dbReference>
<dbReference type="GO" id="GO:0005506">
    <property type="term" value="F:iron ion binding"/>
    <property type="evidence" value="ECO:0007669"/>
    <property type="project" value="InterPro"/>
</dbReference>
<keyword evidence="10" id="KW-1185">Reference proteome</keyword>
<dbReference type="PANTHER" id="PTHR47582:SF1">
    <property type="entry name" value="P450, PUTATIVE (EUROFUNG)-RELATED"/>
    <property type="match status" value="1"/>
</dbReference>
<evidence type="ECO:0000256" key="2">
    <source>
        <dbReference type="ARBA" id="ARBA00004685"/>
    </source>
</evidence>
<evidence type="ECO:0000256" key="4">
    <source>
        <dbReference type="ARBA" id="ARBA00022723"/>
    </source>
</evidence>
<keyword evidence="6" id="KW-0560">Oxidoreductase</keyword>
<dbReference type="PRINTS" id="PR00465">
    <property type="entry name" value="EP450IV"/>
</dbReference>
<dbReference type="InterPro" id="IPR001128">
    <property type="entry name" value="Cyt_P450"/>
</dbReference>
<keyword evidence="4 7" id="KW-0479">Metal-binding</keyword>
<dbReference type="Pfam" id="PF00067">
    <property type="entry name" value="p450"/>
    <property type="match status" value="1"/>
</dbReference>
<name>A0A084B2L3_STACB</name>
<evidence type="ECO:0000256" key="6">
    <source>
        <dbReference type="ARBA" id="ARBA00023033"/>
    </source>
</evidence>
<comment type="cofactor">
    <cofactor evidence="1 7">
        <name>heme</name>
        <dbReference type="ChEBI" id="CHEBI:30413"/>
    </cofactor>
</comment>
<evidence type="ECO:0000256" key="1">
    <source>
        <dbReference type="ARBA" id="ARBA00001971"/>
    </source>
</evidence>
<evidence type="ECO:0000256" key="3">
    <source>
        <dbReference type="ARBA" id="ARBA00010617"/>
    </source>
</evidence>
<keyword evidence="8" id="KW-0812">Transmembrane</keyword>
<feature type="binding site" description="axial binding residue" evidence="7">
    <location>
        <position position="428"/>
    </location>
    <ligand>
        <name>heme</name>
        <dbReference type="ChEBI" id="CHEBI:30413"/>
    </ligand>
    <ligandPart>
        <name>Fe</name>
        <dbReference type="ChEBI" id="CHEBI:18248"/>
    </ligandPart>
</feature>
<evidence type="ECO:0000313" key="9">
    <source>
        <dbReference type="EMBL" id="KEY71792.1"/>
    </source>
</evidence>
<keyword evidence="5 7" id="KW-0408">Iron</keyword>
<dbReference type="SUPFAM" id="SSF48264">
    <property type="entry name" value="Cytochrome P450"/>
    <property type="match status" value="1"/>
</dbReference>
<dbReference type="PANTHER" id="PTHR47582">
    <property type="entry name" value="P450, PUTATIVE (EUROFUNG)-RELATED"/>
    <property type="match status" value="1"/>
</dbReference>
<dbReference type="GO" id="GO:0004497">
    <property type="term" value="F:monooxygenase activity"/>
    <property type="evidence" value="ECO:0007669"/>
    <property type="project" value="UniProtKB-KW"/>
</dbReference>
<comment type="similarity">
    <text evidence="3">Belongs to the cytochrome P450 family.</text>
</comment>
<keyword evidence="8" id="KW-0472">Membrane</keyword>
<reference evidence="9 10" key="1">
    <citation type="journal article" date="2014" name="BMC Genomics">
        <title>Comparative genome sequencing reveals chemotype-specific gene clusters in the toxigenic black mold Stachybotrys.</title>
        <authorList>
            <person name="Semeiks J."/>
            <person name="Borek D."/>
            <person name="Otwinowski Z."/>
            <person name="Grishin N.V."/>
        </authorList>
    </citation>
    <scope>NUCLEOTIDE SEQUENCE [LARGE SCALE GENOMIC DNA]</scope>
    <source>
        <strain evidence="10">CBS 109288 / IBT 7711</strain>
    </source>
</reference>
<keyword evidence="6" id="KW-0503">Monooxygenase</keyword>
<evidence type="ECO:0000313" key="10">
    <source>
        <dbReference type="Proteomes" id="UP000028045"/>
    </source>
</evidence>
<gene>
    <name evidence="9" type="ORF">S7711_06544</name>
</gene>
<protein>
    <recommendedName>
        <fullName evidence="11">Cytochrome P450</fullName>
    </recommendedName>
</protein>
<comment type="pathway">
    <text evidence="2">Mycotoxin biosynthesis.</text>
</comment>
<dbReference type="InterPro" id="IPR036396">
    <property type="entry name" value="Cyt_P450_sf"/>
</dbReference>
<accession>A0A084B2L3</accession>
<proteinExistence type="inferred from homology"/>
<evidence type="ECO:0000256" key="8">
    <source>
        <dbReference type="SAM" id="Phobius"/>
    </source>
</evidence>
<feature type="transmembrane region" description="Helical" evidence="8">
    <location>
        <begin position="6"/>
        <end position="24"/>
    </location>
</feature>
<organism evidence="9 10">
    <name type="scientific">Stachybotrys chartarum (strain CBS 109288 / IBT 7711)</name>
    <name type="common">Toxic black mold</name>
    <name type="synonym">Stilbospora chartarum</name>
    <dbReference type="NCBI Taxonomy" id="1280523"/>
    <lineage>
        <taxon>Eukaryota</taxon>
        <taxon>Fungi</taxon>
        <taxon>Dikarya</taxon>
        <taxon>Ascomycota</taxon>
        <taxon>Pezizomycotina</taxon>
        <taxon>Sordariomycetes</taxon>
        <taxon>Hypocreomycetidae</taxon>
        <taxon>Hypocreales</taxon>
        <taxon>Stachybotryaceae</taxon>
        <taxon>Stachybotrys</taxon>
    </lineage>
</organism>
<evidence type="ECO:0000256" key="5">
    <source>
        <dbReference type="ARBA" id="ARBA00023004"/>
    </source>
</evidence>